<proteinExistence type="predicted"/>
<dbReference type="Pfam" id="PF02498">
    <property type="entry name" value="Bro-N"/>
    <property type="match status" value="1"/>
</dbReference>
<dbReference type="RefSeq" id="WP_193666533.1">
    <property type="nucleotide sequence ID" value="NZ_CP063310.1"/>
</dbReference>
<evidence type="ECO:0000259" key="2">
    <source>
        <dbReference type="SMART" id="SM01040"/>
    </source>
</evidence>
<evidence type="ECO:0000256" key="1">
    <source>
        <dbReference type="SAM" id="MobiDB-lite"/>
    </source>
</evidence>
<accession>A0A7M1ZX99</accession>
<feature type="domain" description="Bro-N" evidence="2">
    <location>
        <begin position="14"/>
        <end position="113"/>
    </location>
</feature>
<dbReference type="Proteomes" id="UP000478463">
    <property type="component" value="Chromosome"/>
</dbReference>
<evidence type="ECO:0000313" key="3">
    <source>
        <dbReference type="EMBL" id="QOS68576.1"/>
    </source>
</evidence>
<organism evidence="3 4">
    <name type="scientific">Eggerthella guodeyinii</name>
    <dbReference type="NCBI Taxonomy" id="2690837"/>
    <lineage>
        <taxon>Bacteria</taxon>
        <taxon>Bacillati</taxon>
        <taxon>Actinomycetota</taxon>
        <taxon>Coriobacteriia</taxon>
        <taxon>Eggerthellales</taxon>
        <taxon>Eggerthellaceae</taxon>
        <taxon>Eggerthella</taxon>
    </lineage>
</organism>
<dbReference type="InterPro" id="IPR003497">
    <property type="entry name" value="BRO_N_domain"/>
</dbReference>
<reference evidence="3 4" key="1">
    <citation type="submission" date="2020-10" db="EMBL/GenBank/DDBJ databases">
        <title>Eggerthella sp. nov., isolated from human feces.</title>
        <authorList>
            <person name="Yajun G."/>
        </authorList>
    </citation>
    <scope>NUCLEOTIDE SEQUENCE [LARGE SCALE GENOMIC DNA]</scope>
    <source>
        <strain evidence="3 4">HF-1101</strain>
    </source>
</reference>
<name>A0A7M1ZX99_9ACTN</name>
<dbReference type="SMART" id="SM01040">
    <property type="entry name" value="Bro-N"/>
    <property type="match status" value="1"/>
</dbReference>
<dbReference type="AlphaFoldDB" id="A0A7M1ZX99"/>
<sequence length="295" mass="33280">MAPIQSLKLYEDSRIRALWNEDEEEWYFSVVDVVAVLTESKDGRKYWNKLKQRLKEEGSQTVTYCHQLKMKASDGKMRATDCATTHGVLRIVQSVPSPKAEPFKLWLAQVGTERIEETVDPEQGIDRALETYLKKGYSPEWVNQRLQAISVRKELTDEWIERGVSKGSEFAILTDEISKAWAGMTTRQYKNHKGLTKENLRDNMSTLELVLNMLAEATTTELSKVEEPETFEQSKGVAQRGGSVAGNAREEIEAQTGRPVVTSKNAQDFRRVLGEVIEAAAELGDGRRAEEGPDV</sequence>
<protein>
    <recommendedName>
        <fullName evidence="2">Bro-N domain-containing protein</fullName>
    </recommendedName>
</protein>
<dbReference type="KEGG" id="egd:GS424_001530"/>
<gene>
    <name evidence="3" type="ORF">GS424_001530</name>
</gene>
<evidence type="ECO:0000313" key="4">
    <source>
        <dbReference type="Proteomes" id="UP000478463"/>
    </source>
</evidence>
<feature type="region of interest" description="Disordered" evidence="1">
    <location>
        <begin position="224"/>
        <end position="261"/>
    </location>
</feature>
<dbReference type="EMBL" id="CP063310">
    <property type="protein sequence ID" value="QOS68576.1"/>
    <property type="molecule type" value="Genomic_DNA"/>
</dbReference>